<dbReference type="EMBL" id="BSYO01000034">
    <property type="protein sequence ID" value="GMH28160.1"/>
    <property type="molecule type" value="Genomic_DNA"/>
</dbReference>
<dbReference type="AlphaFoldDB" id="A0AAD3TDR9"/>
<evidence type="ECO:0000313" key="3">
    <source>
        <dbReference type="Proteomes" id="UP001279734"/>
    </source>
</evidence>
<gene>
    <name evidence="2" type="ORF">Nepgr_030003</name>
</gene>
<proteinExistence type="predicted"/>
<name>A0AAD3TDR9_NEPGR</name>
<evidence type="ECO:0000256" key="1">
    <source>
        <dbReference type="SAM" id="Phobius"/>
    </source>
</evidence>
<reference evidence="2" key="1">
    <citation type="submission" date="2023-05" db="EMBL/GenBank/DDBJ databases">
        <title>Nepenthes gracilis genome sequencing.</title>
        <authorList>
            <person name="Fukushima K."/>
        </authorList>
    </citation>
    <scope>NUCLEOTIDE SEQUENCE</scope>
    <source>
        <strain evidence="2">SING2019-196</strain>
    </source>
</reference>
<keyword evidence="1" id="KW-1133">Transmembrane helix</keyword>
<comment type="caution">
    <text evidence="2">The sequence shown here is derived from an EMBL/GenBank/DDBJ whole genome shotgun (WGS) entry which is preliminary data.</text>
</comment>
<accession>A0AAD3TDR9</accession>
<sequence>MLGEFALLASVDPLHFSSGSWCSCLVRMLQWADIYNEFHGLFGALHASIFCCTTTFVFEVWKMLYRCWLKGADLNCFLFSSPGYVFLDPGLNADDAVVVCAWLPSS</sequence>
<feature type="transmembrane region" description="Helical" evidence="1">
    <location>
        <begin position="38"/>
        <end position="61"/>
    </location>
</feature>
<keyword evidence="3" id="KW-1185">Reference proteome</keyword>
<keyword evidence="1" id="KW-0472">Membrane</keyword>
<protein>
    <submittedName>
        <fullName evidence="2">Uncharacterized protein</fullName>
    </submittedName>
</protein>
<keyword evidence="1" id="KW-0812">Transmembrane</keyword>
<evidence type="ECO:0000313" key="2">
    <source>
        <dbReference type="EMBL" id="GMH28160.1"/>
    </source>
</evidence>
<dbReference type="Proteomes" id="UP001279734">
    <property type="component" value="Unassembled WGS sequence"/>
</dbReference>
<organism evidence="2 3">
    <name type="scientific">Nepenthes gracilis</name>
    <name type="common">Slender pitcher plant</name>
    <dbReference type="NCBI Taxonomy" id="150966"/>
    <lineage>
        <taxon>Eukaryota</taxon>
        <taxon>Viridiplantae</taxon>
        <taxon>Streptophyta</taxon>
        <taxon>Embryophyta</taxon>
        <taxon>Tracheophyta</taxon>
        <taxon>Spermatophyta</taxon>
        <taxon>Magnoliopsida</taxon>
        <taxon>eudicotyledons</taxon>
        <taxon>Gunneridae</taxon>
        <taxon>Pentapetalae</taxon>
        <taxon>Caryophyllales</taxon>
        <taxon>Nepenthaceae</taxon>
        <taxon>Nepenthes</taxon>
    </lineage>
</organism>